<proteinExistence type="predicted"/>
<organism evidence="1 2">
    <name type="scientific">Lecanicillium saksenae</name>
    <dbReference type="NCBI Taxonomy" id="468837"/>
    <lineage>
        <taxon>Eukaryota</taxon>
        <taxon>Fungi</taxon>
        <taxon>Dikarya</taxon>
        <taxon>Ascomycota</taxon>
        <taxon>Pezizomycotina</taxon>
        <taxon>Sordariomycetes</taxon>
        <taxon>Hypocreomycetidae</taxon>
        <taxon>Hypocreales</taxon>
        <taxon>Cordycipitaceae</taxon>
        <taxon>Lecanicillium</taxon>
    </lineage>
</organism>
<evidence type="ECO:0000313" key="2">
    <source>
        <dbReference type="Proteomes" id="UP001148737"/>
    </source>
</evidence>
<name>A0ACC1QVS1_9HYPO</name>
<sequence length="86" mass="8898">MFSKTVLPVLGALAGTVAANPIQRAVAEAAANPPQVIFSPAGPINTGKAVSGHEDLTLLQEDNFYWAHAGEAGLPPAQRAQVRRPG</sequence>
<comment type="caution">
    <text evidence="1">The sequence shown here is derived from an EMBL/GenBank/DDBJ whole genome shotgun (WGS) entry which is preliminary data.</text>
</comment>
<protein>
    <submittedName>
        <fullName evidence="1">Uncharacterized protein</fullName>
    </submittedName>
</protein>
<dbReference type="EMBL" id="JANAKD010000558">
    <property type="protein sequence ID" value="KAJ3492792.1"/>
    <property type="molecule type" value="Genomic_DNA"/>
</dbReference>
<keyword evidence="2" id="KW-1185">Reference proteome</keyword>
<evidence type="ECO:0000313" key="1">
    <source>
        <dbReference type="EMBL" id="KAJ3492792.1"/>
    </source>
</evidence>
<accession>A0ACC1QVS1</accession>
<gene>
    <name evidence="1" type="ORF">NLG97_g5142</name>
</gene>
<dbReference type="Proteomes" id="UP001148737">
    <property type="component" value="Unassembled WGS sequence"/>
</dbReference>
<reference evidence="1" key="1">
    <citation type="submission" date="2022-07" db="EMBL/GenBank/DDBJ databases">
        <title>Genome Sequence of Lecanicillium saksenae.</title>
        <authorList>
            <person name="Buettner E."/>
        </authorList>
    </citation>
    <scope>NUCLEOTIDE SEQUENCE</scope>
    <source>
        <strain evidence="1">VT-O1</strain>
    </source>
</reference>